<comment type="caution">
    <text evidence="1">The sequence shown here is derived from an EMBL/GenBank/DDBJ whole genome shotgun (WGS) entry which is preliminary data.</text>
</comment>
<evidence type="ECO:0000313" key="2">
    <source>
        <dbReference type="Proteomes" id="UP000499080"/>
    </source>
</evidence>
<dbReference type="EMBL" id="BGPR01000405">
    <property type="protein sequence ID" value="GBM18526.1"/>
    <property type="molecule type" value="Genomic_DNA"/>
</dbReference>
<sequence length="87" mass="10357">MRRSAYEKSERSFCVGRIRLERFYTREFLMGVDSLGNDPYRTTLFGIFREIPARYKLITSSFLLERSWVQTEEKRKLGNGILLDNNL</sequence>
<keyword evidence="2" id="KW-1185">Reference proteome</keyword>
<organism evidence="1 2">
    <name type="scientific">Araneus ventricosus</name>
    <name type="common">Orbweaver spider</name>
    <name type="synonym">Epeira ventricosa</name>
    <dbReference type="NCBI Taxonomy" id="182803"/>
    <lineage>
        <taxon>Eukaryota</taxon>
        <taxon>Metazoa</taxon>
        <taxon>Ecdysozoa</taxon>
        <taxon>Arthropoda</taxon>
        <taxon>Chelicerata</taxon>
        <taxon>Arachnida</taxon>
        <taxon>Araneae</taxon>
        <taxon>Araneomorphae</taxon>
        <taxon>Entelegynae</taxon>
        <taxon>Araneoidea</taxon>
        <taxon>Araneidae</taxon>
        <taxon>Araneus</taxon>
    </lineage>
</organism>
<proteinExistence type="predicted"/>
<dbReference type="Proteomes" id="UP000499080">
    <property type="component" value="Unassembled WGS sequence"/>
</dbReference>
<gene>
    <name evidence="1" type="ORF">AVEN_252301_1</name>
</gene>
<reference evidence="1 2" key="1">
    <citation type="journal article" date="2019" name="Sci. Rep.">
        <title>Orb-weaving spider Araneus ventricosus genome elucidates the spidroin gene catalogue.</title>
        <authorList>
            <person name="Kono N."/>
            <person name="Nakamura H."/>
            <person name="Ohtoshi R."/>
            <person name="Moran D.A.P."/>
            <person name="Shinohara A."/>
            <person name="Yoshida Y."/>
            <person name="Fujiwara M."/>
            <person name="Mori M."/>
            <person name="Tomita M."/>
            <person name="Arakawa K."/>
        </authorList>
    </citation>
    <scope>NUCLEOTIDE SEQUENCE [LARGE SCALE GENOMIC DNA]</scope>
</reference>
<evidence type="ECO:0000313" key="1">
    <source>
        <dbReference type="EMBL" id="GBM18526.1"/>
    </source>
</evidence>
<protein>
    <submittedName>
        <fullName evidence="1">Uncharacterized protein</fullName>
    </submittedName>
</protein>
<name>A0A4Y2DR82_ARAVE</name>
<dbReference type="AlphaFoldDB" id="A0A4Y2DR82"/>
<accession>A0A4Y2DR82</accession>